<evidence type="ECO:0000256" key="1">
    <source>
        <dbReference type="ARBA" id="ARBA00009390"/>
    </source>
</evidence>
<evidence type="ECO:0000256" key="2">
    <source>
        <dbReference type="ARBA" id="ARBA00022723"/>
    </source>
</evidence>
<evidence type="ECO:0000256" key="3">
    <source>
        <dbReference type="ARBA" id="ARBA00022833"/>
    </source>
</evidence>
<accession>A0AAV5RMA9</accession>
<comment type="similarity">
    <text evidence="1">Belongs to the transglutaminase-like superfamily. PNGase family.</text>
</comment>
<dbReference type="GO" id="GO:0046872">
    <property type="term" value="F:metal ion binding"/>
    <property type="evidence" value="ECO:0007669"/>
    <property type="project" value="UniProtKB-KW"/>
</dbReference>
<dbReference type="Pfam" id="PF01841">
    <property type="entry name" value="Transglut_core"/>
    <property type="match status" value="1"/>
</dbReference>
<keyword evidence="2" id="KW-0479">Metal-binding</keyword>
<dbReference type="AlphaFoldDB" id="A0AAV5RMA9"/>
<feature type="region of interest" description="Disordered" evidence="5">
    <location>
        <begin position="273"/>
        <end position="296"/>
    </location>
</feature>
<keyword evidence="8" id="KW-1185">Reference proteome</keyword>
<dbReference type="InterPro" id="IPR002931">
    <property type="entry name" value="Transglutaminase-like"/>
</dbReference>
<dbReference type="PANTHER" id="PTHR12143:SF19">
    <property type="entry name" value="PEPTIDE-N(4)-(N-ACETYL-BETA-GLUCOSAMINYL)ASPARAGINE AMIDASE"/>
    <property type="match status" value="1"/>
</dbReference>
<evidence type="ECO:0000256" key="5">
    <source>
        <dbReference type="SAM" id="MobiDB-lite"/>
    </source>
</evidence>
<dbReference type="InterPro" id="IPR050883">
    <property type="entry name" value="PNGase"/>
</dbReference>
<dbReference type="GO" id="GO:0005829">
    <property type="term" value="C:cytosol"/>
    <property type="evidence" value="ECO:0007669"/>
    <property type="project" value="TreeGrafter"/>
</dbReference>
<dbReference type="Gene3D" id="3.10.620.30">
    <property type="match status" value="1"/>
</dbReference>
<evidence type="ECO:0000256" key="4">
    <source>
        <dbReference type="ARBA" id="ARBA00032858"/>
    </source>
</evidence>
<comment type="caution">
    <text evidence="7">The sequence shown here is derived from an EMBL/GenBank/DDBJ whole genome shotgun (WGS) entry which is preliminary data.</text>
</comment>
<protein>
    <recommendedName>
        <fullName evidence="4">Peptide:N-glycanase 1</fullName>
    </recommendedName>
</protein>
<evidence type="ECO:0000313" key="8">
    <source>
        <dbReference type="Proteomes" id="UP001362899"/>
    </source>
</evidence>
<evidence type="ECO:0000259" key="6">
    <source>
        <dbReference type="SMART" id="SM00460"/>
    </source>
</evidence>
<keyword evidence="3" id="KW-0862">Zinc</keyword>
<dbReference type="GO" id="GO:0000224">
    <property type="term" value="F:peptide-N4-(N-acetyl-beta-glucosaminyl)asparagine amidase activity"/>
    <property type="evidence" value="ECO:0007669"/>
    <property type="project" value="TreeGrafter"/>
</dbReference>
<dbReference type="SMART" id="SM00460">
    <property type="entry name" value="TGc"/>
    <property type="match status" value="1"/>
</dbReference>
<dbReference type="PANTHER" id="PTHR12143">
    <property type="entry name" value="PEPTIDE N-GLYCANASE PNGASE -RELATED"/>
    <property type="match status" value="1"/>
</dbReference>
<evidence type="ECO:0000313" key="7">
    <source>
        <dbReference type="EMBL" id="GMM52675.1"/>
    </source>
</evidence>
<dbReference type="Gene3D" id="2.20.25.10">
    <property type="match status" value="1"/>
</dbReference>
<organism evidence="7 8">
    <name type="scientific">Starmerella bacillaris</name>
    <name type="common">Yeast</name>
    <name type="synonym">Candida zemplinina</name>
    <dbReference type="NCBI Taxonomy" id="1247836"/>
    <lineage>
        <taxon>Eukaryota</taxon>
        <taxon>Fungi</taxon>
        <taxon>Dikarya</taxon>
        <taxon>Ascomycota</taxon>
        <taxon>Saccharomycotina</taxon>
        <taxon>Dipodascomycetes</taxon>
        <taxon>Dipodascales</taxon>
        <taxon>Trichomonascaceae</taxon>
        <taxon>Starmerella</taxon>
    </lineage>
</organism>
<dbReference type="Proteomes" id="UP001362899">
    <property type="component" value="Unassembled WGS sequence"/>
</dbReference>
<dbReference type="SUPFAM" id="SSF54001">
    <property type="entry name" value="Cysteine proteinases"/>
    <property type="match status" value="1"/>
</dbReference>
<dbReference type="GO" id="GO:0006516">
    <property type="term" value="P:glycoprotein catabolic process"/>
    <property type="evidence" value="ECO:0007669"/>
    <property type="project" value="TreeGrafter"/>
</dbReference>
<feature type="domain" description="Transglutaminase-like" evidence="6">
    <location>
        <begin position="122"/>
        <end position="177"/>
    </location>
</feature>
<name>A0AAV5RMA9_STABA</name>
<dbReference type="InterPro" id="IPR038765">
    <property type="entry name" value="Papain-like_cys_pep_sf"/>
</dbReference>
<gene>
    <name evidence="7" type="ORF">DASB73_036380</name>
</gene>
<proteinExistence type="inferred from homology"/>
<reference evidence="7 8" key="1">
    <citation type="journal article" date="2023" name="Elife">
        <title>Identification of key yeast species and microbe-microbe interactions impacting larval growth of Drosophila in the wild.</title>
        <authorList>
            <person name="Mure A."/>
            <person name="Sugiura Y."/>
            <person name="Maeda R."/>
            <person name="Honda K."/>
            <person name="Sakurai N."/>
            <person name="Takahashi Y."/>
            <person name="Watada M."/>
            <person name="Katoh T."/>
            <person name="Gotoh A."/>
            <person name="Gotoh Y."/>
            <person name="Taniguchi I."/>
            <person name="Nakamura K."/>
            <person name="Hayashi T."/>
            <person name="Katayama T."/>
            <person name="Uemura T."/>
            <person name="Hattori Y."/>
        </authorList>
    </citation>
    <scope>NUCLEOTIDE SEQUENCE [LARGE SCALE GENOMIC DNA]</scope>
    <source>
        <strain evidence="7 8">SB-73</strain>
    </source>
</reference>
<sequence>MSSIISIAQKISEYDDAVKLDECLDYIPLAEIFESAAQDQENSARDEGDRVVIALLKWFKSHFKWVNAAPCAHCGNTETVGRGGTSPNEEEKKYGTQVTEIWHCDKCNSDTRFPRYNDLYKLLETKSGRCGEWCHVMTYLLKSLGKDVRYIWNSEDHVWNEVWSDNEKRWIHVDSCEAAFDKPLIYADGWGKKMAYVIAVSNQGCKDVTNRYVRRPDAALPRKLMSEQQLAGLLAQLTTNARAGMDPVELVNQSILDEEEDKELNSFVHAPTATESLQARQSGSAEWTASRGENGA</sequence>
<feature type="compositionally biased region" description="Polar residues" evidence="5">
    <location>
        <begin position="273"/>
        <end position="287"/>
    </location>
</feature>
<dbReference type="EMBL" id="BTGC01000008">
    <property type="protein sequence ID" value="GMM52675.1"/>
    <property type="molecule type" value="Genomic_DNA"/>
</dbReference>
<dbReference type="GO" id="GO:0005634">
    <property type="term" value="C:nucleus"/>
    <property type="evidence" value="ECO:0007669"/>
    <property type="project" value="TreeGrafter"/>
</dbReference>